<evidence type="ECO:0000313" key="1">
    <source>
        <dbReference type="EMBL" id="KAJ8624150.1"/>
    </source>
</evidence>
<keyword evidence="2" id="KW-1185">Reference proteome</keyword>
<dbReference type="Proteomes" id="UP001234297">
    <property type="component" value="Chromosome 11"/>
</dbReference>
<name>A0ACC2KSJ4_PERAE</name>
<proteinExistence type="predicted"/>
<sequence>MVKRYLFFSLFLFSCIAALTCDARQGDHLTRLMQAKKAKKIDNKSGFHVQAVELAEALIPQEGSKAIDKIQRLPGQLSNVNFTQYGGYVTIDEQAGRALYYYFAEVDGADPSSKPLVLWLNGGPGCSSLGIGAFTELGPFRVHSGGKTLYENRFAWNKVANVLFLESPAGVGFSYSNTTSDYSHSGDNRTAIDNYVFLVNWLERYSEYKSREFYLAGESYAGHYVPQLAHTILKQNELANKTIINLKGIMIGNAVINDETDEIGMYDFLWTHALISDETLYKIHKYCNFSPNASQPPQPECYDASDEVGSDIQDIDIYNIYAPLCLSDNLTPTPKRVSIKNFDPCSGIYVHTYLNLPEVQEALHAVTRLESWTPCSQGTDWDDSPWSVLNLFSEFFAQGIRVWVYSGDTDGIVPVTSTRSSLNLLKLEVKSPWRPWYNRLNREKEVGGYTEEYKGDSTLVTVRGAGHEVPSYQPPRALTLIDFFLKGEALPSASAFNKN</sequence>
<gene>
    <name evidence="1" type="ORF">MRB53_032680</name>
</gene>
<evidence type="ECO:0000313" key="2">
    <source>
        <dbReference type="Proteomes" id="UP001234297"/>
    </source>
</evidence>
<comment type="caution">
    <text evidence="1">The sequence shown here is derived from an EMBL/GenBank/DDBJ whole genome shotgun (WGS) entry which is preliminary data.</text>
</comment>
<protein>
    <submittedName>
        <fullName evidence="1">Uncharacterized protein</fullName>
    </submittedName>
</protein>
<reference evidence="1 2" key="1">
    <citation type="journal article" date="2022" name="Hortic Res">
        <title>A haplotype resolved chromosomal level avocado genome allows analysis of novel avocado genes.</title>
        <authorList>
            <person name="Nath O."/>
            <person name="Fletcher S.J."/>
            <person name="Hayward A."/>
            <person name="Shaw L.M."/>
            <person name="Masouleh A.K."/>
            <person name="Furtado A."/>
            <person name="Henry R.J."/>
            <person name="Mitter N."/>
        </authorList>
    </citation>
    <scope>NUCLEOTIDE SEQUENCE [LARGE SCALE GENOMIC DNA]</scope>
    <source>
        <strain evidence="2">cv. Hass</strain>
    </source>
</reference>
<organism evidence="1 2">
    <name type="scientific">Persea americana</name>
    <name type="common">Avocado</name>
    <dbReference type="NCBI Taxonomy" id="3435"/>
    <lineage>
        <taxon>Eukaryota</taxon>
        <taxon>Viridiplantae</taxon>
        <taxon>Streptophyta</taxon>
        <taxon>Embryophyta</taxon>
        <taxon>Tracheophyta</taxon>
        <taxon>Spermatophyta</taxon>
        <taxon>Magnoliopsida</taxon>
        <taxon>Magnoliidae</taxon>
        <taxon>Laurales</taxon>
        <taxon>Lauraceae</taxon>
        <taxon>Persea</taxon>
    </lineage>
</organism>
<dbReference type="EMBL" id="CM056819">
    <property type="protein sequence ID" value="KAJ8624150.1"/>
    <property type="molecule type" value="Genomic_DNA"/>
</dbReference>
<accession>A0ACC2KSJ4</accession>